<dbReference type="InterPro" id="IPR009056">
    <property type="entry name" value="Cyt_c-like_dom"/>
</dbReference>
<dbReference type="InterPro" id="IPR036909">
    <property type="entry name" value="Cyt_c-like_dom_sf"/>
</dbReference>
<comment type="subcellular location">
    <subcellularLocation>
        <location evidence="1">Cell membrane</location>
    </subcellularLocation>
</comment>
<dbReference type="RefSeq" id="WP_337106057.1">
    <property type="nucleotide sequence ID" value="NZ_JAPYKS010000005.1"/>
</dbReference>
<keyword evidence="4 9" id="KW-0479">Metal-binding</keyword>
<accession>A0ABU8KUX3</accession>
<evidence type="ECO:0000256" key="6">
    <source>
        <dbReference type="ARBA" id="ARBA00022737"/>
    </source>
</evidence>
<keyword evidence="5 11" id="KW-0732">Signal</keyword>
<evidence type="ECO:0000256" key="11">
    <source>
        <dbReference type="SAM" id="SignalP"/>
    </source>
</evidence>
<dbReference type="Pfam" id="PF00034">
    <property type="entry name" value="Cytochrom_C"/>
    <property type="match status" value="1"/>
</dbReference>
<reference evidence="13 14" key="1">
    <citation type="submission" date="2022-12" db="EMBL/GenBank/DDBJ databases">
        <authorList>
            <person name="Muema E."/>
        </authorList>
    </citation>
    <scope>NUCLEOTIDE SEQUENCE [LARGE SCALE GENOMIC DNA]</scope>
    <source>
        <strain evidence="14">1326</strain>
    </source>
</reference>
<comment type="caution">
    <text evidence="13">The sequence shown here is derived from an EMBL/GenBank/DDBJ whole genome shotgun (WGS) entry which is preliminary data.</text>
</comment>
<dbReference type="InterPro" id="IPR051459">
    <property type="entry name" value="Cytochrome_c-type_DH"/>
</dbReference>
<dbReference type="PANTHER" id="PTHR35008:SF8">
    <property type="entry name" value="ALCOHOL DEHYDROGENASE CYTOCHROME C SUBUNIT"/>
    <property type="match status" value="1"/>
</dbReference>
<keyword evidence="10" id="KW-0812">Transmembrane</keyword>
<evidence type="ECO:0000256" key="4">
    <source>
        <dbReference type="ARBA" id="ARBA00022723"/>
    </source>
</evidence>
<keyword evidence="8 10" id="KW-0472">Membrane</keyword>
<feature type="chain" id="PRO_5047181576" evidence="11">
    <location>
        <begin position="30"/>
        <end position="481"/>
    </location>
</feature>
<keyword evidence="2" id="KW-1003">Cell membrane</keyword>
<dbReference type="Proteomes" id="UP001387293">
    <property type="component" value="Unassembled WGS sequence"/>
</dbReference>
<evidence type="ECO:0000256" key="1">
    <source>
        <dbReference type="ARBA" id="ARBA00004236"/>
    </source>
</evidence>
<feature type="domain" description="Cytochrome c" evidence="12">
    <location>
        <begin position="324"/>
        <end position="412"/>
    </location>
</feature>
<keyword evidence="7 9" id="KW-0408">Iron</keyword>
<proteinExistence type="predicted"/>
<dbReference type="SUPFAM" id="SSF46626">
    <property type="entry name" value="Cytochrome c"/>
    <property type="match status" value="3"/>
</dbReference>
<feature type="transmembrane region" description="Helical" evidence="10">
    <location>
        <begin position="437"/>
        <end position="460"/>
    </location>
</feature>
<evidence type="ECO:0000256" key="7">
    <source>
        <dbReference type="ARBA" id="ARBA00023004"/>
    </source>
</evidence>
<evidence type="ECO:0000259" key="12">
    <source>
        <dbReference type="PROSITE" id="PS51007"/>
    </source>
</evidence>
<protein>
    <submittedName>
        <fullName evidence="13">Cytochrome c</fullName>
    </submittedName>
</protein>
<dbReference type="PROSITE" id="PS51007">
    <property type="entry name" value="CYTC"/>
    <property type="match status" value="3"/>
</dbReference>
<evidence type="ECO:0000256" key="3">
    <source>
        <dbReference type="ARBA" id="ARBA00022617"/>
    </source>
</evidence>
<evidence type="ECO:0000313" key="13">
    <source>
        <dbReference type="EMBL" id="MEI9408926.1"/>
    </source>
</evidence>
<evidence type="ECO:0000313" key="14">
    <source>
        <dbReference type="Proteomes" id="UP001387293"/>
    </source>
</evidence>
<feature type="signal peptide" evidence="11">
    <location>
        <begin position="1"/>
        <end position="29"/>
    </location>
</feature>
<evidence type="ECO:0000256" key="2">
    <source>
        <dbReference type="ARBA" id="ARBA00022475"/>
    </source>
</evidence>
<feature type="domain" description="Cytochrome c" evidence="12">
    <location>
        <begin position="185"/>
        <end position="294"/>
    </location>
</feature>
<name>A0ABU8KUX3_9HYPH</name>
<keyword evidence="3 9" id="KW-0349">Heme</keyword>
<dbReference type="Gene3D" id="1.10.760.10">
    <property type="entry name" value="Cytochrome c-like domain"/>
    <property type="match status" value="3"/>
</dbReference>
<keyword evidence="6" id="KW-0677">Repeat</keyword>
<organism evidence="13 14">
    <name type="scientific">Mesorhizobium salmacidum</name>
    <dbReference type="NCBI Taxonomy" id="3015171"/>
    <lineage>
        <taxon>Bacteria</taxon>
        <taxon>Pseudomonadati</taxon>
        <taxon>Pseudomonadota</taxon>
        <taxon>Alphaproteobacteria</taxon>
        <taxon>Hyphomicrobiales</taxon>
        <taxon>Phyllobacteriaceae</taxon>
        <taxon>Mesorhizobium</taxon>
    </lineage>
</organism>
<dbReference type="EMBL" id="JAPYKS010000005">
    <property type="protein sequence ID" value="MEI9408926.1"/>
    <property type="molecule type" value="Genomic_DNA"/>
</dbReference>
<dbReference type="PIRSF" id="PIRSF000018">
    <property type="entry name" value="Mb_ADH_cyt_c"/>
    <property type="match status" value="1"/>
</dbReference>
<evidence type="ECO:0000256" key="10">
    <source>
        <dbReference type="SAM" id="Phobius"/>
    </source>
</evidence>
<gene>
    <name evidence="13" type="ORF">O7A60_09115</name>
</gene>
<dbReference type="PANTHER" id="PTHR35008">
    <property type="entry name" value="BLL4482 PROTEIN-RELATED"/>
    <property type="match status" value="1"/>
</dbReference>
<evidence type="ECO:0000256" key="5">
    <source>
        <dbReference type="ARBA" id="ARBA00022729"/>
    </source>
</evidence>
<evidence type="ECO:0000256" key="9">
    <source>
        <dbReference type="PROSITE-ProRule" id="PRU00433"/>
    </source>
</evidence>
<keyword evidence="10" id="KW-1133">Transmembrane helix</keyword>
<dbReference type="InterPro" id="IPR014353">
    <property type="entry name" value="Membr-bd_ADH_cyt_c"/>
</dbReference>
<sequence>MRRRRRALRHAVSAPVPAAISYAIPSVLASLAFCTHLQASEIQKGEYLTRAADCIGCHTSNPSRPFAGGYRVPTPFGDVFSTNITPDLDTGIGRYSADEFVRAVQQGVRRDGADLYPAMPYDSFAAMSREDVLAIRSYLLAQPPISQPRPANILPFPFNQRWTLALWKLANLHSGGFMPDRSRTAAWNRGAYLVEVLGHCGACHTPRNTAFGMDDNRKLAGGSAGIWQAFNITSDKIAGVGGWSDEELFRFLKTGAVPGKAYASGPMAETVMNSLQHLSDDDIRAMVAYLRDVPAQPGDERQPRFSWGNVPTIADNAGSKAQGSGTAAGGDLYRSLCSGCHGANGGGSADGSAPSLTHNTSPGAAVPDNVVMTILEGVKAGDVAERKSMAAFAGWLDDAQVAILANYVTAQFGNPEARVTAADVRQMRAGTSTAQTVLVLAGQALAVGGAGVLLDLLFLLAKRLRPALPSARLMFVHKDRR</sequence>
<evidence type="ECO:0000256" key="8">
    <source>
        <dbReference type="ARBA" id="ARBA00023136"/>
    </source>
</evidence>
<keyword evidence="14" id="KW-1185">Reference proteome</keyword>
<feature type="domain" description="Cytochrome c" evidence="12">
    <location>
        <begin position="40"/>
        <end position="143"/>
    </location>
</feature>